<evidence type="ECO:0000313" key="4">
    <source>
        <dbReference type="Proteomes" id="UP000263833"/>
    </source>
</evidence>
<evidence type="ECO:0000313" key="3">
    <source>
        <dbReference type="EMBL" id="RDV07248.1"/>
    </source>
</evidence>
<protein>
    <submittedName>
        <fullName evidence="3">Cyanophycin synthetase</fullName>
    </submittedName>
</protein>
<dbReference type="InterPro" id="IPR011761">
    <property type="entry name" value="ATP-grasp"/>
</dbReference>
<keyword evidence="1" id="KW-0067">ATP-binding</keyword>
<gene>
    <name evidence="3" type="ORF">DXH95_07745</name>
</gene>
<dbReference type="EMBL" id="QRGP01000001">
    <property type="protein sequence ID" value="RDV07248.1"/>
    <property type="molecule type" value="Genomic_DNA"/>
</dbReference>
<dbReference type="Gene3D" id="3.30.470.20">
    <property type="entry name" value="ATP-grasp fold, B domain"/>
    <property type="match status" value="1"/>
</dbReference>
<dbReference type="Proteomes" id="UP000263833">
    <property type="component" value="Unassembled WGS sequence"/>
</dbReference>
<dbReference type="PROSITE" id="PS50975">
    <property type="entry name" value="ATP_GRASP"/>
    <property type="match status" value="1"/>
</dbReference>
<comment type="caution">
    <text evidence="3">The sequence shown here is derived from an EMBL/GenBank/DDBJ whole genome shotgun (WGS) entry which is preliminary data.</text>
</comment>
<sequence length="377" mass="42008">MRDLQLSPSQRLPRQFQLKLPSTAMQVWLRNRRRLTDIGGIFERRRFQLIRKRFYDELWRDAACEVGAEIVTLPGGLKRISRGSLQTFVDKSEIMLDSAIVSRLLLNKAIVFELLAAKGLRVPQRRKFDMDSLERAVNFLRENGGPVVVKPADRTGCGHGVTTRIIDRDGLLKAARHAAAFHSELLVEEQLVGASFRLLYLDGILIDAVRRDSPVVTGDGRSNLRQLVSAENERRRSGETITALSPLMIDLECRNTLAAAGVSPSTIPAAGLEMMVKLAVNENGAAQNHLVREEVHPEIVETGSRIVREFGIGFAGLDLTATDISQPLSEGNVIFNEINAGPGIHHHYLVSDRKRIAHVAPRILEHMFSTRRGTIQI</sequence>
<name>A0A371BI85_9SPHN</name>
<feature type="domain" description="ATP-grasp" evidence="2">
    <location>
        <begin position="112"/>
        <end position="368"/>
    </location>
</feature>
<keyword evidence="1" id="KW-0547">Nucleotide-binding</keyword>
<evidence type="ECO:0000259" key="2">
    <source>
        <dbReference type="PROSITE" id="PS50975"/>
    </source>
</evidence>
<evidence type="ECO:0000256" key="1">
    <source>
        <dbReference type="PROSITE-ProRule" id="PRU00409"/>
    </source>
</evidence>
<dbReference type="InterPro" id="IPR013815">
    <property type="entry name" value="ATP_grasp_subdomain_1"/>
</dbReference>
<keyword evidence="4" id="KW-1185">Reference proteome</keyword>
<dbReference type="AlphaFoldDB" id="A0A371BI85"/>
<accession>A0A371BI85</accession>
<dbReference type="GO" id="GO:0046872">
    <property type="term" value="F:metal ion binding"/>
    <property type="evidence" value="ECO:0007669"/>
    <property type="project" value="InterPro"/>
</dbReference>
<dbReference type="RefSeq" id="WP_115548793.1">
    <property type="nucleotide sequence ID" value="NZ_QRGP01000001.1"/>
</dbReference>
<reference evidence="4" key="1">
    <citation type="submission" date="2018-08" db="EMBL/GenBank/DDBJ databases">
        <authorList>
            <person name="Kim S.-J."/>
            <person name="Jung G.-Y."/>
        </authorList>
    </citation>
    <scope>NUCLEOTIDE SEQUENCE [LARGE SCALE GENOMIC DNA]</scope>
    <source>
        <strain evidence="4">GY_G</strain>
    </source>
</reference>
<dbReference type="Gene3D" id="3.30.1490.20">
    <property type="entry name" value="ATP-grasp fold, A domain"/>
    <property type="match status" value="1"/>
</dbReference>
<dbReference type="OrthoDB" id="9803907at2"/>
<organism evidence="3 4">
    <name type="scientific">Sphingorhabdus pulchriflava</name>
    <dbReference type="NCBI Taxonomy" id="2292257"/>
    <lineage>
        <taxon>Bacteria</taxon>
        <taxon>Pseudomonadati</taxon>
        <taxon>Pseudomonadota</taxon>
        <taxon>Alphaproteobacteria</taxon>
        <taxon>Sphingomonadales</taxon>
        <taxon>Sphingomonadaceae</taxon>
        <taxon>Sphingorhabdus</taxon>
    </lineage>
</organism>
<dbReference type="SUPFAM" id="SSF56059">
    <property type="entry name" value="Glutathione synthetase ATP-binding domain-like"/>
    <property type="match status" value="1"/>
</dbReference>
<proteinExistence type="predicted"/>
<dbReference type="GO" id="GO:0005524">
    <property type="term" value="F:ATP binding"/>
    <property type="evidence" value="ECO:0007669"/>
    <property type="project" value="UniProtKB-UniRule"/>
</dbReference>